<reference evidence="9 10" key="1">
    <citation type="submission" date="2019-11" db="EMBL/GenBank/DDBJ databases">
        <title>Comparative genomics of hydrocarbon-degrading Desulfosarcina strains.</title>
        <authorList>
            <person name="Watanabe M."/>
            <person name="Kojima H."/>
            <person name="Fukui M."/>
        </authorList>
    </citation>
    <scope>NUCLEOTIDE SEQUENCE [LARGE SCALE GENOMIC DNA]</scope>
    <source>
        <strain evidence="9 10">28bB2T</strain>
    </source>
</reference>
<sequence length="209" mass="23038">MRFRREDGFTLLEILVALAITAVVSVLIVNMFTRLSKSYMAEKAVSETQQELRRTMERITLDIRNAGFDPKREADAGIEVATATQLRFTQDIDYNITMNDYTGTIDDDSGERITYQIDTANNRLLKIADEGTASQSSRTVLENINPADSSFSYLDGDGATLSMTSGVVDNPGDIRSAIIALALQNNAGWGDSVIRDLTAQVKFRNIGLN</sequence>
<gene>
    <name evidence="9" type="ORF">DSCO28_69010</name>
</gene>
<dbReference type="Gene3D" id="3.30.700.10">
    <property type="entry name" value="Glycoprotein, Type 4 Pilin"/>
    <property type="match status" value="1"/>
</dbReference>
<evidence type="ECO:0000313" key="10">
    <source>
        <dbReference type="Proteomes" id="UP000425960"/>
    </source>
</evidence>
<dbReference type="EMBL" id="AP021876">
    <property type="protein sequence ID" value="BBO86335.1"/>
    <property type="molecule type" value="Genomic_DNA"/>
</dbReference>
<keyword evidence="7 8" id="KW-0472">Membrane</keyword>
<dbReference type="GO" id="GO:0005886">
    <property type="term" value="C:plasma membrane"/>
    <property type="evidence" value="ECO:0007669"/>
    <property type="project" value="UniProtKB-SubCell"/>
</dbReference>
<dbReference type="PANTHER" id="PTHR39583:SF2">
    <property type="entry name" value="TYPE II SECRETION SYSTEM PROTEIN J"/>
    <property type="match status" value="1"/>
</dbReference>
<organism evidence="9 10">
    <name type="scientific">Desulfosarcina ovata subsp. sediminis</name>
    <dbReference type="NCBI Taxonomy" id="885957"/>
    <lineage>
        <taxon>Bacteria</taxon>
        <taxon>Pseudomonadati</taxon>
        <taxon>Thermodesulfobacteriota</taxon>
        <taxon>Desulfobacteria</taxon>
        <taxon>Desulfobacterales</taxon>
        <taxon>Desulfosarcinaceae</taxon>
        <taxon>Desulfosarcina</taxon>
    </lineage>
</organism>
<dbReference type="KEGG" id="dov:DSCO28_69010"/>
<keyword evidence="4" id="KW-0997">Cell inner membrane</keyword>
<dbReference type="Proteomes" id="UP000425960">
    <property type="component" value="Chromosome"/>
</dbReference>
<accession>A0A5K8A177</accession>
<comment type="subcellular location">
    <subcellularLocation>
        <location evidence="1">Cell inner membrane</location>
        <topology evidence="1">Single-pass membrane protein</topology>
    </subcellularLocation>
</comment>
<evidence type="ECO:0000256" key="5">
    <source>
        <dbReference type="ARBA" id="ARBA00022692"/>
    </source>
</evidence>
<evidence type="ECO:0000256" key="8">
    <source>
        <dbReference type="SAM" id="Phobius"/>
    </source>
</evidence>
<evidence type="ECO:0000256" key="7">
    <source>
        <dbReference type="ARBA" id="ARBA00023136"/>
    </source>
</evidence>
<evidence type="ECO:0000256" key="1">
    <source>
        <dbReference type="ARBA" id="ARBA00004377"/>
    </source>
</evidence>
<evidence type="ECO:0000313" key="9">
    <source>
        <dbReference type="EMBL" id="BBO86335.1"/>
    </source>
</evidence>
<dbReference type="InterPro" id="IPR051621">
    <property type="entry name" value="T2SS_protein_J"/>
</dbReference>
<name>A0A5K8A177_9BACT</name>
<evidence type="ECO:0000256" key="4">
    <source>
        <dbReference type="ARBA" id="ARBA00022519"/>
    </source>
</evidence>
<keyword evidence="2" id="KW-1003">Cell membrane</keyword>
<dbReference type="NCBIfam" id="TIGR02532">
    <property type="entry name" value="IV_pilin_GFxxxE"/>
    <property type="match status" value="1"/>
</dbReference>
<dbReference type="SUPFAM" id="SSF54523">
    <property type="entry name" value="Pili subunits"/>
    <property type="match status" value="1"/>
</dbReference>
<evidence type="ECO:0008006" key="11">
    <source>
        <dbReference type="Google" id="ProtNLM"/>
    </source>
</evidence>
<feature type="transmembrane region" description="Helical" evidence="8">
    <location>
        <begin position="12"/>
        <end position="33"/>
    </location>
</feature>
<dbReference type="InterPro" id="IPR012902">
    <property type="entry name" value="N_methyl_site"/>
</dbReference>
<keyword evidence="3" id="KW-0488">Methylation</keyword>
<dbReference type="RefSeq" id="WP_162459220.1">
    <property type="nucleotide sequence ID" value="NZ_AP021876.1"/>
</dbReference>
<dbReference type="PANTHER" id="PTHR39583">
    <property type="entry name" value="TYPE II SECRETION SYSTEM PROTEIN J-RELATED"/>
    <property type="match status" value="1"/>
</dbReference>
<protein>
    <recommendedName>
        <fullName evidence="11">Prepilin-type N-terminal cleavage/methylation domain-containing protein</fullName>
    </recommendedName>
</protein>
<evidence type="ECO:0000256" key="3">
    <source>
        <dbReference type="ARBA" id="ARBA00022481"/>
    </source>
</evidence>
<evidence type="ECO:0000256" key="2">
    <source>
        <dbReference type="ARBA" id="ARBA00022475"/>
    </source>
</evidence>
<evidence type="ECO:0000256" key="6">
    <source>
        <dbReference type="ARBA" id="ARBA00022989"/>
    </source>
</evidence>
<keyword evidence="6 8" id="KW-1133">Transmembrane helix</keyword>
<dbReference type="GO" id="GO:0015628">
    <property type="term" value="P:protein secretion by the type II secretion system"/>
    <property type="evidence" value="ECO:0007669"/>
    <property type="project" value="TreeGrafter"/>
</dbReference>
<keyword evidence="5 8" id="KW-0812">Transmembrane</keyword>
<dbReference type="InterPro" id="IPR045584">
    <property type="entry name" value="Pilin-like"/>
</dbReference>
<proteinExistence type="predicted"/>
<dbReference type="Pfam" id="PF07963">
    <property type="entry name" value="N_methyl"/>
    <property type="match status" value="1"/>
</dbReference>
<dbReference type="AlphaFoldDB" id="A0A5K8A177"/>